<feature type="transmembrane region" description="Helical" evidence="1">
    <location>
        <begin position="39"/>
        <end position="55"/>
    </location>
</feature>
<name>A0A0W8F8P8_9ZZZZ</name>
<evidence type="ECO:0000256" key="1">
    <source>
        <dbReference type="SAM" id="Phobius"/>
    </source>
</evidence>
<proteinExistence type="predicted"/>
<gene>
    <name evidence="2" type="ORF">ASZ90_013153</name>
</gene>
<dbReference type="EMBL" id="LNQE01001460">
    <property type="protein sequence ID" value="KUG17150.1"/>
    <property type="molecule type" value="Genomic_DNA"/>
</dbReference>
<keyword evidence="1" id="KW-0812">Transmembrane</keyword>
<dbReference type="AlphaFoldDB" id="A0A0W8F8P8"/>
<evidence type="ECO:0000313" key="2">
    <source>
        <dbReference type="EMBL" id="KUG17150.1"/>
    </source>
</evidence>
<keyword evidence="1" id="KW-0472">Membrane</keyword>
<sequence length="65" mass="6895">MSLKGWRTYIAAALVFVTGLLEFVDEVAAADYIGGYIGLEGSIILMACGAVFGILRKLTDTPAKI</sequence>
<comment type="caution">
    <text evidence="2">The sequence shown here is derived from an EMBL/GenBank/DDBJ whole genome shotgun (WGS) entry which is preliminary data.</text>
</comment>
<organism evidence="2">
    <name type="scientific">hydrocarbon metagenome</name>
    <dbReference type="NCBI Taxonomy" id="938273"/>
    <lineage>
        <taxon>unclassified sequences</taxon>
        <taxon>metagenomes</taxon>
        <taxon>ecological metagenomes</taxon>
    </lineage>
</organism>
<accession>A0A0W8F8P8</accession>
<protein>
    <submittedName>
        <fullName evidence="2">Uncharacterized protein</fullName>
    </submittedName>
</protein>
<keyword evidence="1" id="KW-1133">Transmembrane helix</keyword>
<reference evidence="2" key="1">
    <citation type="journal article" date="2015" name="Proc. Natl. Acad. Sci. U.S.A.">
        <title>Networks of energetic and metabolic interactions define dynamics in microbial communities.</title>
        <authorList>
            <person name="Embree M."/>
            <person name="Liu J.K."/>
            <person name="Al-Bassam M.M."/>
            <person name="Zengler K."/>
        </authorList>
    </citation>
    <scope>NUCLEOTIDE SEQUENCE</scope>
</reference>